<feature type="compositionally biased region" description="Polar residues" evidence="1">
    <location>
        <begin position="523"/>
        <end position="534"/>
    </location>
</feature>
<accession>A0A9P6W0A4</accession>
<feature type="region of interest" description="Disordered" evidence="1">
    <location>
        <begin position="151"/>
        <end position="188"/>
    </location>
</feature>
<dbReference type="AlphaFoldDB" id="A0A9P6W0A4"/>
<feature type="compositionally biased region" description="Low complexity" evidence="1">
    <location>
        <begin position="245"/>
        <end position="259"/>
    </location>
</feature>
<feature type="compositionally biased region" description="Low complexity" evidence="1">
    <location>
        <begin position="457"/>
        <end position="469"/>
    </location>
</feature>
<feature type="region of interest" description="Disordered" evidence="1">
    <location>
        <begin position="341"/>
        <end position="368"/>
    </location>
</feature>
<dbReference type="Proteomes" id="UP000777482">
    <property type="component" value="Unassembled WGS sequence"/>
</dbReference>
<feature type="region of interest" description="Disordered" evidence="1">
    <location>
        <begin position="495"/>
        <end position="536"/>
    </location>
</feature>
<feature type="region of interest" description="Disordered" evidence="1">
    <location>
        <begin position="381"/>
        <end position="474"/>
    </location>
</feature>
<proteinExistence type="predicted"/>
<feature type="compositionally biased region" description="Polar residues" evidence="1">
    <location>
        <begin position="260"/>
        <end position="274"/>
    </location>
</feature>
<evidence type="ECO:0000313" key="2">
    <source>
        <dbReference type="EMBL" id="KAG0661049.1"/>
    </source>
</evidence>
<feature type="compositionally biased region" description="Low complexity" evidence="1">
    <location>
        <begin position="381"/>
        <end position="397"/>
    </location>
</feature>
<evidence type="ECO:0000256" key="1">
    <source>
        <dbReference type="SAM" id="MobiDB-lite"/>
    </source>
</evidence>
<dbReference type="OrthoDB" id="2528384at2759"/>
<feature type="compositionally biased region" description="Basic and acidic residues" evidence="1">
    <location>
        <begin position="292"/>
        <end position="302"/>
    </location>
</feature>
<feature type="region of interest" description="Disordered" evidence="1">
    <location>
        <begin position="1"/>
        <end position="38"/>
    </location>
</feature>
<name>A0A9P6W0A4_RHOMI</name>
<organism evidence="2 3">
    <name type="scientific">Rhodotorula mucilaginosa</name>
    <name type="common">Yeast</name>
    <name type="synonym">Rhodotorula rubra</name>
    <dbReference type="NCBI Taxonomy" id="5537"/>
    <lineage>
        <taxon>Eukaryota</taxon>
        <taxon>Fungi</taxon>
        <taxon>Dikarya</taxon>
        <taxon>Basidiomycota</taxon>
        <taxon>Pucciniomycotina</taxon>
        <taxon>Microbotryomycetes</taxon>
        <taxon>Sporidiobolales</taxon>
        <taxon>Sporidiobolaceae</taxon>
        <taxon>Rhodotorula</taxon>
    </lineage>
</organism>
<feature type="region of interest" description="Disordered" evidence="1">
    <location>
        <begin position="91"/>
        <end position="111"/>
    </location>
</feature>
<protein>
    <recommendedName>
        <fullName evidence="4">Proteophosphoglycan ppg4</fullName>
    </recommendedName>
</protein>
<comment type="caution">
    <text evidence="2">The sequence shown here is derived from an EMBL/GenBank/DDBJ whole genome shotgun (WGS) entry which is preliminary data.</text>
</comment>
<reference evidence="2 3" key="1">
    <citation type="submission" date="2020-11" db="EMBL/GenBank/DDBJ databases">
        <title>Kefir isolates.</title>
        <authorList>
            <person name="Marcisauskas S."/>
            <person name="Kim Y."/>
            <person name="Blasche S."/>
        </authorList>
    </citation>
    <scope>NUCLEOTIDE SEQUENCE [LARGE SCALE GENOMIC DNA]</scope>
    <source>
        <strain evidence="2 3">KR</strain>
    </source>
</reference>
<feature type="compositionally biased region" description="Low complexity" evidence="1">
    <location>
        <begin position="165"/>
        <end position="188"/>
    </location>
</feature>
<feature type="compositionally biased region" description="Low complexity" evidence="1">
    <location>
        <begin position="423"/>
        <end position="435"/>
    </location>
</feature>
<evidence type="ECO:0008006" key="4">
    <source>
        <dbReference type="Google" id="ProtNLM"/>
    </source>
</evidence>
<gene>
    <name evidence="2" type="ORF">C6P46_004156</name>
</gene>
<feature type="region of interest" description="Disordered" evidence="1">
    <location>
        <begin position="552"/>
        <end position="637"/>
    </location>
</feature>
<keyword evidence="3" id="KW-1185">Reference proteome</keyword>
<feature type="region of interest" description="Disordered" evidence="1">
    <location>
        <begin position="205"/>
        <end position="309"/>
    </location>
</feature>
<feature type="compositionally biased region" description="Basic residues" evidence="1">
    <location>
        <begin position="1"/>
        <end position="11"/>
    </location>
</feature>
<sequence length="643" mass="68211">MLSEGKKKHVRSSADKFASFPRFTHHGPRLLSPLQSAESHDPIDDYEAMLLSSTLHKLRIVNLPRHDPIPSSSPTTAALDSVRITSIACQTGPGGRCHSPQMRKLRSAPGRRGYSDLEGVAGGPSQHGEVAIDTVQTLFDLVPVHGVGEHAVEGQPIPSDRPFGSETESVASTAAAASLSSPPRSPLSVHAPAMTLTISTGFDTSGHRILTSRRRQSAPPSPTKCRKIKTAFGVGDEDDSASLYSSSTTRSRTTLPPLSAQSDPHSSFFATTSPAFGDLPPDHSDSPSSPPHHFDPVFRTETSHSLQISKHPREHLPIKTFTPPPPLVATSPPRLSTLSVLTRSSTLSSSSTTTSSTTLSRSNSRLQSFARRRSTLKRFSLPNNTLSLPPLSPTITSEGSPLERRFSSHVDTTTTTGLERHASCGGSSSGTCPSSPGFPPTPTEGSPLLPSPTSYFSSSADPSPFISSPELDLGSPPYGKAIRVSFELPSANASLKATAAAGTETIPERSTPRNKSRVRSLSEGATTESASWTASPPIACFAEEELHLTVRRTSLPATRPPTRSADTAFSDFVRQQVTNPDPKSASRPASSASTHPFHPLPFESSSAPERRNLLSSPPTPHLQAASPPPPPLLIPSHEIGIAC</sequence>
<dbReference type="EMBL" id="PUHQ01000038">
    <property type="protein sequence ID" value="KAG0661049.1"/>
    <property type="molecule type" value="Genomic_DNA"/>
</dbReference>
<evidence type="ECO:0000313" key="3">
    <source>
        <dbReference type="Proteomes" id="UP000777482"/>
    </source>
</evidence>